<protein>
    <submittedName>
        <fullName evidence="3">Uncharacterized protein</fullName>
    </submittedName>
</protein>
<evidence type="ECO:0000313" key="3">
    <source>
        <dbReference type="EMBL" id="QHS82974.1"/>
    </source>
</evidence>
<keyword evidence="2" id="KW-0472">Membrane</keyword>
<keyword evidence="2" id="KW-1133">Transmembrane helix</keyword>
<feature type="transmembrane region" description="Helical" evidence="2">
    <location>
        <begin position="169"/>
        <end position="192"/>
    </location>
</feature>
<sequence length="309" mass="33212">MNTDARPARGAPSRRAKDLERRLHEVLRGVARDNRRREQAAAQAQEQAADAPPQPKDGEAPTQDGAGDASACRAASPECCTGTTSWTVFAVVCAVAFVVLLRWTAAANKEWCKGKPRSRYRTARDICSDTVPHRSLYFTYWAAVIVLAWIPISTALRRRGSGASATVRTGNFAVAVIACLVLVVRLLVLGMPGDAPLSSNIMDILVHLVLPTAAIVLYLSACAPAPTGSNTTRGAVVIGVVVLAWLTVNMLYWHNGRPWVYGEMVAPSTKVGITSIVVVAGFTIGLAAALIALKRRLRVQPRSACIVWY</sequence>
<dbReference type="EMBL" id="MN740864">
    <property type="protein sequence ID" value="QHS82974.1"/>
    <property type="molecule type" value="Genomic_DNA"/>
</dbReference>
<feature type="transmembrane region" description="Helical" evidence="2">
    <location>
        <begin position="138"/>
        <end position="157"/>
    </location>
</feature>
<proteinExistence type="predicted"/>
<feature type="region of interest" description="Disordered" evidence="1">
    <location>
        <begin position="1"/>
        <end position="69"/>
    </location>
</feature>
<accession>A0A6C0AT34</accession>
<reference evidence="3" key="1">
    <citation type="journal article" date="2020" name="Nature">
        <title>Giant virus diversity and host interactions through global metagenomics.</title>
        <authorList>
            <person name="Schulz F."/>
            <person name="Roux S."/>
            <person name="Paez-Espino D."/>
            <person name="Jungbluth S."/>
            <person name="Walsh D.A."/>
            <person name="Denef V.J."/>
            <person name="McMahon K.D."/>
            <person name="Konstantinidis K.T."/>
            <person name="Eloe-Fadrosh E.A."/>
            <person name="Kyrpides N.C."/>
            <person name="Woyke T."/>
        </authorList>
    </citation>
    <scope>NUCLEOTIDE SEQUENCE</scope>
    <source>
        <strain evidence="3">GVMAG-S-1103017-74</strain>
    </source>
</reference>
<feature type="compositionally biased region" description="Low complexity" evidence="1">
    <location>
        <begin position="40"/>
        <end position="51"/>
    </location>
</feature>
<feature type="transmembrane region" description="Helical" evidence="2">
    <location>
        <begin position="273"/>
        <end position="293"/>
    </location>
</feature>
<keyword evidence="2" id="KW-0812">Transmembrane</keyword>
<dbReference type="AlphaFoldDB" id="A0A6C0AT34"/>
<feature type="compositionally biased region" description="Basic and acidic residues" evidence="1">
    <location>
        <begin position="15"/>
        <end position="39"/>
    </location>
</feature>
<feature type="transmembrane region" description="Helical" evidence="2">
    <location>
        <begin position="86"/>
        <end position="105"/>
    </location>
</feature>
<feature type="transmembrane region" description="Helical" evidence="2">
    <location>
        <begin position="204"/>
        <end position="223"/>
    </location>
</feature>
<evidence type="ECO:0000256" key="2">
    <source>
        <dbReference type="SAM" id="Phobius"/>
    </source>
</evidence>
<name>A0A6C0AT34_9ZZZZ</name>
<evidence type="ECO:0000256" key="1">
    <source>
        <dbReference type="SAM" id="MobiDB-lite"/>
    </source>
</evidence>
<feature type="transmembrane region" description="Helical" evidence="2">
    <location>
        <begin position="235"/>
        <end position="253"/>
    </location>
</feature>
<organism evidence="3">
    <name type="scientific">viral metagenome</name>
    <dbReference type="NCBI Taxonomy" id="1070528"/>
    <lineage>
        <taxon>unclassified sequences</taxon>
        <taxon>metagenomes</taxon>
        <taxon>organismal metagenomes</taxon>
    </lineage>
</organism>